<dbReference type="OrthoDB" id="8615006at2"/>
<sequence length="74" mass="8786">MKHQYWKVDGNPDIIIRGDEDEDGNVYECAFFNRHTRQWDYSESGYWWDECYIQANLDVHNLSEQEALALVGTV</sequence>
<protein>
    <submittedName>
        <fullName evidence="1">Uncharacterized protein</fullName>
    </submittedName>
</protein>
<proteinExistence type="predicted"/>
<dbReference type="RefSeq" id="WP_064084032.1">
    <property type="nucleotide sequence ID" value="NZ_LXSG01000032.1"/>
</dbReference>
<evidence type="ECO:0000313" key="1">
    <source>
        <dbReference type="EMBL" id="OAM18756.1"/>
    </source>
</evidence>
<reference evidence="2" key="1">
    <citation type="submission" date="2016-05" db="EMBL/GenBank/DDBJ databases">
        <title>Draft genome of Corynebacterium afermentans subsp. afermentans LCDC 88199T.</title>
        <authorList>
            <person name="Bernier A.-M."/>
            <person name="Bernard K."/>
        </authorList>
    </citation>
    <scope>NUCLEOTIDE SEQUENCE [LARGE SCALE GENOMIC DNA]</scope>
    <source>
        <strain evidence="2">NML04-0072</strain>
    </source>
</reference>
<accession>A0A1A9RK40</accession>
<comment type="caution">
    <text evidence="1">The sequence shown here is derived from an EMBL/GenBank/DDBJ whole genome shotgun (WGS) entry which is preliminary data.</text>
</comment>
<dbReference type="EMBL" id="LXSG01000032">
    <property type="protein sequence ID" value="OAM18756.1"/>
    <property type="molecule type" value="Genomic_DNA"/>
</dbReference>
<evidence type="ECO:0000313" key="2">
    <source>
        <dbReference type="Proteomes" id="UP000077589"/>
    </source>
</evidence>
<name>A0A1A9RK40_EIKCO</name>
<organism evidence="1 2">
    <name type="scientific">Eikenella corrodens</name>
    <dbReference type="NCBI Taxonomy" id="539"/>
    <lineage>
        <taxon>Bacteria</taxon>
        <taxon>Pseudomonadati</taxon>
        <taxon>Pseudomonadota</taxon>
        <taxon>Betaproteobacteria</taxon>
        <taxon>Neisseriales</taxon>
        <taxon>Neisseriaceae</taxon>
        <taxon>Eikenella</taxon>
    </lineage>
</organism>
<gene>
    <name evidence="1" type="ORF">A7P90_05630</name>
</gene>
<dbReference type="AlphaFoldDB" id="A0A1A9RK40"/>
<dbReference type="Proteomes" id="UP000077589">
    <property type="component" value="Unassembled WGS sequence"/>
</dbReference>